<accession>A0A5C8ZWC2</accession>
<organism evidence="1 2">
    <name type="scientific">Parahaliea maris</name>
    <dbReference type="NCBI Taxonomy" id="2716870"/>
    <lineage>
        <taxon>Bacteria</taxon>
        <taxon>Pseudomonadati</taxon>
        <taxon>Pseudomonadota</taxon>
        <taxon>Gammaproteobacteria</taxon>
        <taxon>Cellvibrionales</taxon>
        <taxon>Halieaceae</taxon>
        <taxon>Parahaliea</taxon>
    </lineage>
</organism>
<name>A0A5C8ZWC2_9GAMM</name>
<evidence type="ECO:0000313" key="1">
    <source>
        <dbReference type="EMBL" id="TXS91892.1"/>
    </source>
</evidence>
<reference evidence="1 2" key="1">
    <citation type="submission" date="2019-08" db="EMBL/GenBank/DDBJ databases">
        <title>Parahaliea maris sp. nov., isolated from the surface seawater.</title>
        <authorList>
            <person name="Liu Y."/>
        </authorList>
    </citation>
    <scope>NUCLEOTIDE SEQUENCE [LARGE SCALE GENOMIC DNA]</scope>
    <source>
        <strain evidence="1 2">HSLHS9</strain>
    </source>
</reference>
<dbReference type="Proteomes" id="UP000321039">
    <property type="component" value="Unassembled WGS sequence"/>
</dbReference>
<dbReference type="AlphaFoldDB" id="A0A5C8ZWC2"/>
<protein>
    <submittedName>
        <fullName evidence="1">Uncharacterized protein</fullName>
    </submittedName>
</protein>
<keyword evidence="2" id="KW-1185">Reference proteome</keyword>
<proteinExistence type="predicted"/>
<comment type="caution">
    <text evidence="1">The sequence shown here is derived from an EMBL/GenBank/DDBJ whole genome shotgun (WGS) entry which is preliminary data.</text>
</comment>
<dbReference type="EMBL" id="VRZA01000005">
    <property type="protein sequence ID" value="TXS91892.1"/>
    <property type="molecule type" value="Genomic_DNA"/>
</dbReference>
<sequence length="132" mass="14650">MTRHKAVPDNGFGSKNNSLDYVIGFYKISPEFKTEGDGTTNPGNVTNNGFTAFSDPQGYLNDGNGVDLVIETDFTKYPKVAVAPTSIQASHRRGHHQRPPVKEFRFRRGVHCPRHRRQLLGGRGIRPMTPGS</sequence>
<gene>
    <name evidence="1" type="ORF">FV139_14255</name>
</gene>
<evidence type="ECO:0000313" key="2">
    <source>
        <dbReference type="Proteomes" id="UP000321039"/>
    </source>
</evidence>